<dbReference type="STRING" id="351607.Acel_0859"/>
<dbReference type="RefSeq" id="WP_011719695.1">
    <property type="nucleotide sequence ID" value="NC_008578.1"/>
</dbReference>
<dbReference type="InterPro" id="IPR002010">
    <property type="entry name" value="T3SS_IM_R"/>
</dbReference>
<feature type="transmembrane region" description="Helical" evidence="7">
    <location>
        <begin position="213"/>
        <end position="233"/>
    </location>
</feature>
<evidence type="ECO:0000256" key="3">
    <source>
        <dbReference type="ARBA" id="ARBA00022475"/>
    </source>
</evidence>
<feature type="transmembrane region" description="Helical" evidence="7">
    <location>
        <begin position="169"/>
        <end position="193"/>
    </location>
</feature>
<evidence type="ECO:0000256" key="1">
    <source>
        <dbReference type="ARBA" id="ARBA00004651"/>
    </source>
</evidence>
<sequence length="259" mass="26691">MSISVSTPLLVAFLLATIRTSAWLVVVPIFGTRIIPGMVKAAFAMALAFPVSGALAPLAPAPQVLPLCTAILQNVAAGLAMGVVTLTLFAAVRAAGGLLDYFGGFSLTYAFDPMAVQNDSVLARMYDLLAVTLLFAGGGYLLLLKGLLSSYTVIPLASSHPARILAELATVNIGSFAVSCLEIAGPLLAVLVVADIGLGLLTKIAPALNVFSLGFPLKILVTLTLVGGTFVALPHAVDALVERILHDGGGVASLFSWRH</sequence>
<name>A0LT72_ACIC1</name>
<organism evidence="8 9">
    <name type="scientific">Acidothermus cellulolyticus (strain ATCC 43068 / DSM 8971 / 11B)</name>
    <dbReference type="NCBI Taxonomy" id="351607"/>
    <lineage>
        <taxon>Bacteria</taxon>
        <taxon>Bacillati</taxon>
        <taxon>Actinomycetota</taxon>
        <taxon>Actinomycetes</taxon>
        <taxon>Acidothermales</taxon>
        <taxon>Acidothermaceae</taxon>
        <taxon>Acidothermus</taxon>
    </lineage>
</organism>
<evidence type="ECO:0000256" key="6">
    <source>
        <dbReference type="ARBA" id="ARBA00023136"/>
    </source>
</evidence>
<comment type="similarity">
    <text evidence="2">Belongs to the FliR/MopE/SpaR family.</text>
</comment>
<feature type="transmembrane region" description="Helical" evidence="7">
    <location>
        <begin position="6"/>
        <end position="30"/>
    </location>
</feature>
<evidence type="ECO:0000256" key="5">
    <source>
        <dbReference type="ARBA" id="ARBA00022989"/>
    </source>
</evidence>
<keyword evidence="9" id="KW-1185">Reference proteome</keyword>
<dbReference type="GO" id="GO:0005886">
    <property type="term" value="C:plasma membrane"/>
    <property type="evidence" value="ECO:0007669"/>
    <property type="project" value="UniProtKB-SubCell"/>
</dbReference>
<keyword evidence="3" id="KW-1003">Cell membrane</keyword>
<dbReference type="PRINTS" id="PR00953">
    <property type="entry name" value="TYPE3IMRPROT"/>
</dbReference>
<keyword evidence="6 7" id="KW-0472">Membrane</keyword>
<dbReference type="PANTHER" id="PTHR30065:SF1">
    <property type="entry name" value="SURFACE PRESENTATION OF ANTIGENS PROTEIN SPAR"/>
    <property type="match status" value="1"/>
</dbReference>
<dbReference type="eggNOG" id="COG1684">
    <property type="taxonomic scope" value="Bacteria"/>
</dbReference>
<evidence type="ECO:0000256" key="2">
    <source>
        <dbReference type="ARBA" id="ARBA00009772"/>
    </source>
</evidence>
<dbReference type="HOGENOM" id="CLU_063626_4_0_11"/>
<evidence type="ECO:0000313" key="9">
    <source>
        <dbReference type="Proteomes" id="UP000008221"/>
    </source>
</evidence>
<dbReference type="InParanoid" id="A0LT72"/>
<evidence type="ECO:0000256" key="4">
    <source>
        <dbReference type="ARBA" id="ARBA00022692"/>
    </source>
</evidence>
<dbReference type="Proteomes" id="UP000008221">
    <property type="component" value="Chromosome"/>
</dbReference>
<proteinExistence type="inferred from homology"/>
<dbReference type="OrthoDB" id="9807748at2"/>
<accession>A0LT72</accession>
<dbReference type="Pfam" id="PF01311">
    <property type="entry name" value="Bac_export_1"/>
    <property type="match status" value="1"/>
</dbReference>
<dbReference type="PANTHER" id="PTHR30065">
    <property type="entry name" value="FLAGELLAR BIOSYNTHETIC PROTEIN FLIR"/>
    <property type="match status" value="1"/>
</dbReference>
<evidence type="ECO:0000313" key="8">
    <source>
        <dbReference type="EMBL" id="ABK52632.1"/>
    </source>
</evidence>
<feature type="transmembrane region" description="Helical" evidence="7">
    <location>
        <begin position="71"/>
        <end position="91"/>
    </location>
</feature>
<dbReference type="EMBL" id="CP000481">
    <property type="protein sequence ID" value="ABK52632.1"/>
    <property type="molecule type" value="Genomic_DNA"/>
</dbReference>
<gene>
    <name evidence="8" type="ordered locus">Acel_0859</name>
</gene>
<reference evidence="8 9" key="1">
    <citation type="journal article" date="2009" name="Genome Res.">
        <title>Complete genome of the cellulolytic thermophile Acidothermus cellulolyticus 11B provides insights into its ecophysiological and evolutionary adaptations.</title>
        <authorList>
            <person name="Barabote R.D."/>
            <person name="Xie G."/>
            <person name="Leu D.H."/>
            <person name="Normand P."/>
            <person name="Necsulea A."/>
            <person name="Daubin V."/>
            <person name="Medigue C."/>
            <person name="Adney W.S."/>
            <person name="Xu X.C."/>
            <person name="Lapidus A."/>
            <person name="Parales R.E."/>
            <person name="Detter C."/>
            <person name="Pujic P."/>
            <person name="Bruce D."/>
            <person name="Lavire C."/>
            <person name="Challacombe J.F."/>
            <person name="Brettin T.S."/>
            <person name="Berry A.M."/>
        </authorList>
    </citation>
    <scope>NUCLEOTIDE SEQUENCE [LARGE SCALE GENOMIC DNA]</scope>
    <source>
        <strain evidence="9">ATCC 43068 / DSM 8971 / 11B</strain>
    </source>
</reference>
<dbReference type="GO" id="GO:0006605">
    <property type="term" value="P:protein targeting"/>
    <property type="evidence" value="ECO:0007669"/>
    <property type="project" value="InterPro"/>
</dbReference>
<evidence type="ECO:0000256" key="7">
    <source>
        <dbReference type="SAM" id="Phobius"/>
    </source>
</evidence>
<keyword evidence="4 7" id="KW-0812">Transmembrane</keyword>
<dbReference type="KEGG" id="ace:Acel_0859"/>
<feature type="transmembrane region" description="Helical" evidence="7">
    <location>
        <begin position="42"/>
        <end position="59"/>
    </location>
</feature>
<feature type="transmembrane region" description="Helical" evidence="7">
    <location>
        <begin position="128"/>
        <end position="148"/>
    </location>
</feature>
<protein>
    <submittedName>
        <fullName evidence="8">Type III secretion system inner membrane R protein</fullName>
    </submittedName>
</protein>
<keyword evidence="5 7" id="KW-1133">Transmembrane helix</keyword>
<dbReference type="AlphaFoldDB" id="A0LT72"/>
<comment type="subcellular location">
    <subcellularLocation>
        <location evidence="1">Cell membrane</location>
        <topology evidence="1">Multi-pass membrane protein</topology>
    </subcellularLocation>
</comment>